<dbReference type="NCBIfam" id="TIGR00707">
    <property type="entry name" value="argD"/>
    <property type="match status" value="1"/>
</dbReference>
<keyword evidence="3 6" id="KW-0028">Amino-acid biosynthesis</keyword>
<comment type="subunit">
    <text evidence="6">Homodimer.</text>
</comment>
<evidence type="ECO:0000256" key="3">
    <source>
        <dbReference type="ARBA" id="ARBA00022605"/>
    </source>
</evidence>
<feature type="binding site" evidence="6">
    <location>
        <position position="262"/>
    </location>
    <ligand>
        <name>substrate</name>
    </ligand>
</feature>
<dbReference type="PANTHER" id="PTHR11986">
    <property type="entry name" value="AMINOTRANSFERASE CLASS III"/>
    <property type="match status" value="1"/>
</dbReference>
<evidence type="ECO:0000313" key="7">
    <source>
        <dbReference type="EMBL" id="RXK50202.1"/>
    </source>
</evidence>
<dbReference type="EMBL" id="RDFA01000002">
    <property type="protein sequence ID" value="RXK50202.1"/>
    <property type="molecule type" value="Genomic_DNA"/>
</dbReference>
<keyword evidence="1 6" id="KW-0963">Cytoplasm</keyword>
<organism evidence="7 8">
    <name type="scientific">Halorientalis pallida</name>
    <dbReference type="NCBI Taxonomy" id="2479928"/>
    <lineage>
        <taxon>Archaea</taxon>
        <taxon>Methanobacteriati</taxon>
        <taxon>Methanobacteriota</taxon>
        <taxon>Stenosarchaea group</taxon>
        <taxon>Halobacteria</taxon>
        <taxon>Halobacteriales</taxon>
        <taxon>Haloarculaceae</taxon>
        <taxon>Halorientalis</taxon>
    </lineage>
</organism>
<dbReference type="InterPro" id="IPR004636">
    <property type="entry name" value="AcOrn/SuccOrn_fam"/>
</dbReference>
<proteinExistence type="inferred from homology"/>
<dbReference type="InterPro" id="IPR005814">
    <property type="entry name" value="Aminotrans_3"/>
</dbReference>
<evidence type="ECO:0000256" key="1">
    <source>
        <dbReference type="ARBA" id="ARBA00022490"/>
    </source>
</evidence>
<dbReference type="InterPro" id="IPR050103">
    <property type="entry name" value="Class-III_PLP-dep_AT"/>
</dbReference>
<comment type="function">
    <text evidence="6">Involved in both the arginine and lysine biosynthetic pathways.</text>
</comment>
<dbReference type="EC" id="2.6.1.124" evidence="6"/>
<dbReference type="InterPro" id="IPR015422">
    <property type="entry name" value="PyrdxlP-dep_Trfase_small"/>
</dbReference>
<evidence type="ECO:0000313" key="8">
    <source>
        <dbReference type="Proteomes" id="UP000289691"/>
    </source>
</evidence>
<keyword evidence="8" id="KW-1185">Reference proteome</keyword>
<feature type="binding site" evidence="6">
    <location>
        <begin position="95"/>
        <end position="96"/>
    </location>
    <ligand>
        <name>pyridoxal 5'-phosphate</name>
        <dbReference type="ChEBI" id="CHEBI:597326"/>
    </ligand>
</feature>
<dbReference type="UniPathway" id="UPA00033">
    <property type="reaction ID" value="UER00038"/>
</dbReference>
<dbReference type="InterPro" id="IPR015421">
    <property type="entry name" value="PyrdxlP-dep_Trfase_major"/>
</dbReference>
<comment type="caution">
    <text evidence="7">The sequence shown here is derived from an EMBL/GenBank/DDBJ whole genome shotgun (WGS) entry which is preliminary data.</text>
</comment>
<gene>
    <name evidence="6" type="primary">lysJ</name>
    <name evidence="7" type="ORF">EAF64_06475</name>
</gene>
<sequence>MTGFVFNEKPIQIERGEGAYLYGSDGTEYLDMGASYACVPLGHNHPAVNEAVREQFGDLTYVQASYPVETRTRLYDLLADTAPADIDYTWLCNSGTEANEAALKFARSATGNSKIVATMQGFHGRTMGALATTWKNKYKKPYEPLIGDVEFVPYDDPEAMAEAIDDETAAVIVEPVQGEGGINPASQEFLQTARVETAQHGAALIFDEVQTGMGRTGSLWASEWADAVPDMITSAKGLGNGLPIGATLCREWIAENYGSHASTFSGGPVVSAASEATVETILDEEITENAAHMGSYIQERLHVELDEHVREVRGEGLMIGVEVGRGANRVLKELALNHGVLALPAGRTVVRLLPPLTITEDHADEVVDALIATIAEGDA</sequence>
<keyword evidence="5 6" id="KW-0663">Pyridoxal phosphate</keyword>
<accession>A0A498KX57</accession>
<dbReference type="GO" id="GO:0019878">
    <property type="term" value="P:lysine biosynthetic process via aminoadipic acid"/>
    <property type="evidence" value="ECO:0007669"/>
    <property type="project" value="UniProtKB-UniRule"/>
</dbReference>
<evidence type="ECO:0000256" key="6">
    <source>
        <dbReference type="HAMAP-Rule" id="MF_02084"/>
    </source>
</evidence>
<dbReference type="PROSITE" id="PS00600">
    <property type="entry name" value="AA_TRANSFER_CLASS_3"/>
    <property type="match status" value="1"/>
</dbReference>
<comment type="subcellular location">
    <subcellularLocation>
        <location evidence="6">Cytoplasm</location>
    </subcellularLocation>
</comment>
<dbReference type="SUPFAM" id="SSF53383">
    <property type="entry name" value="PLP-dependent transferases"/>
    <property type="match status" value="1"/>
</dbReference>
<dbReference type="GO" id="GO:0030170">
    <property type="term" value="F:pyridoxal phosphate binding"/>
    <property type="evidence" value="ECO:0007669"/>
    <property type="project" value="InterPro"/>
</dbReference>
<dbReference type="AlphaFoldDB" id="A0A498KX57"/>
<dbReference type="InterPro" id="IPR049704">
    <property type="entry name" value="Aminotrans_3_PPA_site"/>
</dbReference>
<evidence type="ECO:0000256" key="5">
    <source>
        <dbReference type="ARBA" id="ARBA00022898"/>
    </source>
</evidence>
<dbReference type="EC" id="2.6.1.118" evidence="6"/>
<dbReference type="Gene3D" id="3.40.640.10">
    <property type="entry name" value="Type I PLP-dependent aspartate aminotransferase-like (Major domain)"/>
    <property type="match status" value="1"/>
</dbReference>
<comment type="pathway">
    <text evidence="6">Amino-acid biosynthesis; L-lysine biosynthesis via AAA pathway; L-lysine from L-alpha-aminoadipate (Thermus route): step 4/5.</text>
</comment>
<dbReference type="UniPathway" id="UPA00068"/>
<dbReference type="GO" id="GO:0008483">
    <property type="term" value="F:transaminase activity"/>
    <property type="evidence" value="ECO:0007669"/>
    <property type="project" value="UniProtKB-UniRule"/>
</dbReference>
<comment type="catalytic activity">
    <reaction evidence="6">
        <text>[amino-group carrier protein]-C-terminal-gamma-(L-ornithyl)-L-glutamate + 2-oxoglutarate = [amino-group carrier protein]-C-terminal-gamma-(L-glutamyl-5-semialdehyde)-L-glutamate + L-glutamate</text>
        <dbReference type="Rhea" id="RHEA:52672"/>
        <dbReference type="Rhea" id="RHEA-COMP:13327"/>
        <dbReference type="Rhea" id="RHEA-COMP:13328"/>
        <dbReference type="ChEBI" id="CHEBI:16810"/>
        <dbReference type="ChEBI" id="CHEBI:29985"/>
        <dbReference type="ChEBI" id="CHEBI:136761"/>
        <dbReference type="ChEBI" id="CHEBI:136763"/>
        <dbReference type="EC" id="2.6.1.124"/>
    </reaction>
</comment>
<feature type="binding site" evidence="6">
    <location>
        <position position="122"/>
    </location>
    <ligand>
        <name>pyridoxal 5'-phosphate</name>
        <dbReference type="ChEBI" id="CHEBI:597326"/>
    </ligand>
</feature>
<comment type="pathway">
    <text evidence="6">Amino-acid biosynthesis; L-arginine biosynthesis.</text>
</comment>
<dbReference type="GO" id="GO:0042802">
    <property type="term" value="F:identical protein binding"/>
    <property type="evidence" value="ECO:0007669"/>
    <property type="project" value="TreeGrafter"/>
</dbReference>
<keyword evidence="4 6" id="KW-0808">Transferase</keyword>
<dbReference type="FunFam" id="3.40.640.10:FF:000004">
    <property type="entry name" value="Acetylornithine aminotransferase"/>
    <property type="match status" value="1"/>
</dbReference>
<dbReference type="InterPro" id="IPR037537">
    <property type="entry name" value="LysJ"/>
</dbReference>
<feature type="binding site" evidence="6">
    <location>
        <position position="125"/>
    </location>
    <ligand>
        <name>substrate</name>
    </ligand>
</feature>
<dbReference type="RefSeq" id="WP_129068164.1">
    <property type="nucleotide sequence ID" value="NZ_RDFA01000002.1"/>
</dbReference>
<feature type="binding site" evidence="6">
    <location>
        <position position="263"/>
    </location>
    <ligand>
        <name>pyridoxal 5'-phosphate</name>
        <dbReference type="ChEBI" id="CHEBI:597326"/>
    </ligand>
</feature>
<keyword evidence="6" id="KW-0055">Arginine biosynthesis</keyword>
<reference evidence="7 8" key="1">
    <citation type="submission" date="2019-01" db="EMBL/GenBank/DDBJ databases">
        <title>Halorientalis sp. F13-25 a new haloarchaeum isolated from hypersaline water.</title>
        <authorList>
            <person name="Ana D.-V."/>
            <person name="Cristina S.-P."/>
            <person name="Antonio V."/>
        </authorList>
    </citation>
    <scope>NUCLEOTIDE SEQUENCE [LARGE SCALE GENOMIC DNA]</scope>
    <source>
        <strain evidence="7 8">F13-25</strain>
    </source>
</reference>
<dbReference type="CDD" id="cd00610">
    <property type="entry name" value="OAT_like"/>
    <property type="match status" value="1"/>
</dbReference>
<feature type="binding site" evidence="6">
    <location>
        <begin position="207"/>
        <end position="210"/>
    </location>
    <ligand>
        <name>pyridoxal 5'-phosphate</name>
        <dbReference type="ChEBI" id="CHEBI:597326"/>
    </ligand>
</feature>
<evidence type="ECO:0000256" key="2">
    <source>
        <dbReference type="ARBA" id="ARBA00022576"/>
    </source>
</evidence>
<dbReference type="InterPro" id="IPR015424">
    <property type="entry name" value="PyrdxlP-dep_Trfase"/>
</dbReference>
<dbReference type="Pfam" id="PF00202">
    <property type="entry name" value="Aminotran_3"/>
    <property type="match status" value="1"/>
</dbReference>
<feature type="modified residue" description="N6-(pyridoxal phosphate)lysine" evidence="6">
    <location>
        <position position="236"/>
    </location>
</feature>
<keyword evidence="2 6" id="KW-0032">Aminotransferase</keyword>
<comment type="cofactor">
    <cofactor evidence="6">
        <name>pyridoxal 5'-phosphate</name>
        <dbReference type="ChEBI" id="CHEBI:597326"/>
    </cofactor>
    <text evidence="6">Binds 1 pyridoxal phosphate per subunit.</text>
</comment>
<dbReference type="GO" id="GO:0005737">
    <property type="term" value="C:cytoplasm"/>
    <property type="evidence" value="ECO:0007669"/>
    <property type="project" value="UniProtKB-SubCell"/>
</dbReference>
<comment type="similarity">
    <text evidence="6">Belongs to the class-III pyridoxal-phosphate-dependent aminotransferase family. LysJ subfamily.</text>
</comment>
<dbReference type="GO" id="GO:0042450">
    <property type="term" value="P:L-arginine biosynthetic process via ornithine"/>
    <property type="evidence" value="ECO:0007669"/>
    <property type="project" value="UniProtKB-UniRule"/>
</dbReference>
<dbReference type="Proteomes" id="UP000289691">
    <property type="component" value="Unassembled WGS sequence"/>
</dbReference>
<keyword evidence="6" id="KW-0457">Lysine biosynthesis</keyword>
<name>A0A498KX57_9EURY</name>
<dbReference type="HAMAP" id="MF_02084">
    <property type="entry name" value="LysJ_aminotrans_3"/>
    <property type="match status" value="1"/>
</dbReference>
<evidence type="ECO:0000256" key="4">
    <source>
        <dbReference type="ARBA" id="ARBA00022679"/>
    </source>
</evidence>
<dbReference type="PANTHER" id="PTHR11986:SF79">
    <property type="entry name" value="ACETYLORNITHINE AMINOTRANSFERASE, MITOCHONDRIAL"/>
    <property type="match status" value="1"/>
</dbReference>
<dbReference type="Gene3D" id="3.90.1150.10">
    <property type="entry name" value="Aspartate Aminotransferase, domain 1"/>
    <property type="match status" value="1"/>
</dbReference>
<comment type="catalytic activity">
    <reaction evidence="6">
        <text>[amino-group carrier protein]-C-terminal-gamma-(L-lysyl)-L-glutamate + 2-oxoglutarate = [amino-group carrier protein]-C-terminal-N-(1-carboxy-5-oxopentan-1-yl)-L-glutamine + L-glutamate</text>
        <dbReference type="Rhea" id="RHEA:41952"/>
        <dbReference type="Rhea" id="RHEA-COMP:9714"/>
        <dbReference type="Rhea" id="RHEA-COMP:9715"/>
        <dbReference type="ChEBI" id="CHEBI:16810"/>
        <dbReference type="ChEBI" id="CHEBI:29985"/>
        <dbReference type="ChEBI" id="CHEBI:78501"/>
        <dbReference type="ChEBI" id="CHEBI:78526"/>
        <dbReference type="EC" id="2.6.1.118"/>
    </reaction>
</comment>
<dbReference type="PIRSF" id="PIRSF000521">
    <property type="entry name" value="Transaminase_4ab_Lys_Orn"/>
    <property type="match status" value="1"/>
</dbReference>
<protein>
    <recommendedName>
        <fullName evidence="6">Putative [LysW]-aminoadipate semialdehyde/glutamate semialdehyde transaminase</fullName>
        <ecNumber evidence="6">2.6.1.118</ecNumber>
        <ecNumber evidence="6">2.6.1.124</ecNumber>
    </recommendedName>
</protein>
<dbReference type="OrthoDB" id="85346at2157"/>